<evidence type="ECO:0000256" key="5">
    <source>
        <dbReference type="ARBA" id="ARBA00023065"/>
    </source>
</evidence>
<dbReference type="PANTHER" id="PTHR43427">
    <property type="entry name" value="CHLORIDE CHANNEL PROTEIN CLC-E"/>
    <property type="match status" value="1"/>
</dbReference>
<feature type="transmembrane region" description="Helical" evidence="11">
    <location>
        <begin position="171"/>
        <end position="192"/>
    </location>
</feature>
<evidence type="ECO:0000256" key="7">
    <source>
        <dbReference type="ARBA" id="ARBA00023173"/>
    </source>
</evidence>
<dbReference type="RefSeq" id="WP_252856220.1">
    <property type="nucleotide sequence ID" value="NZ_JAMXLR010000095.1"/>
</dbReference>
<dbReference type="Proteomes" id="UP001155241">
    <property type="component" value="Unassembled WGS sequence"/>
</dbReference>
<evidence type="ECO:0000313" key="14">
    <source>
        <dbReference type="Proteomes" id="UP001155241"/>
    </source>
</evidence>
<evidence type="ECO:0000256" key="2">
    <source>
        <dbReference type="ARBA" id="ARBA00022448"/>
    </source>
</evidence>
<feature type="transmembrane region" description="Helical" evidence="11">
    <location>
        <begin position="251"/>
        <end position="270"/>
    </location>
</feature>
<dbReference type="InterPro" id="IPR000644">
    <property type="entry name" value="CBS_dom"/>
</dbReference>
<keyword evidence="10" id="KW-0129">CBS domain</keyword>
<dbReference type="SUPFAM" id="SSF54631">
    <property type="entry name" value="CBS-domain pair"/>
    <property type="match status" value="1"/>
</dbReference>
<accession>A0A9X2FF97</accession>
<keyword evidence="7" id="KW-0869">Chloride channel</keyword>
<keyword evidence="3 11" id="KW-0812">Transmembrane</keyword>
<keyword evidence="5" id="KW-0406">Ion transport</keyword>
<evidence type="ECO:0000259" key="12">
    <source>
        <dbReference type="PROSITE" id="PS51371"/>
    </source>
</evidence>
<keyword evidence="2" id="KW-0813">Transport</keyword>
<dbReference type="Pfam" id="PF00654">
    <property type="entry name" value="Voltage_CLC"/>
    <property type="match status" value="1"/>
</dbReference>
<dbReference type="Gene3D" id="1.10.3080.10">
    <property type="entry name" value="Clc chloride channel"/>
    <property type="match status" value="1"/>
</dbReference>
<evidence type="ECO:0000256" key="10">
    <source>
        <dbReference type="PROSITE-ProRule" id="PRU00703"/>
    </source>
</evidence>
<dbReference type="InterPro" id="IPR001807">
    <property type="entry name" value="ClC"/>
</dbReference>
<evidence type="ECO:0000256" key="9">
    <source>
        <dbReference type="ARBA" id="ARBA00023303"/>
    </source>
</evidence>
<comment type="subcellular location">
    <subcellularLocation>
        <location evidence="1">Membrane</location>
        <topology evidence="1">Multi-pass membrane protein</topology>
    </subcellularLocation>
</comment>
<dbReference type="Pfam" id="PF00571">
    <property type="entry name" value="CBS"/>
    <property type="match status" value="2"/>
</dbReference>
<feature type="transmembrane region" description="Helical" evidence="11">
    <location>
        <begin position="282"/>
        <end position="302"/>
    </location>
</feature>
<feature type="transmembrane region" description="Helical" evidence="11">
    <location>
        <begin position="405"/>
        <end position="423"/>
    </location>
</feature>
<dbReference type="GO" id="GO:0034707">
    <property type="term" value="C:chloride channel complex"/>
    <property type="evidence" value="ECO:0007669"/>
    <property type="project" value="UniProtKB-KW"/>
</dbReference>
<evidence type="ECO:0000256" key="4">
    <source>
        <dbReference type="ARBA" id="ARBA00022989"/>
    </source>
</evidence>
<feature type="transmembrane region" description="Helical" evidence="11">
    <location>
        <begin position="374"/>
        <end position="393"/>
    </location>
</feature>
<evidence type="ECO:0000256" key="6">
    <source>
        <dbReference type="ARBA" id="ARBA00023136"/>
    </source>
</evidence>
<keyword evidence="14" id="KW-1185">Reference proteome</keyword>
<comment type="caution">
    <text evidence="13">The sequence shown here is derived from an EMBL/GenBank/DDBJ whole genome shotgun (WGS) entry which is preliminary data.</text>
</comment>
<keyword evidence="9" id="KW-0407">Ion channel</keyword>
<dbReference type="SMART" id="SM00116">
    <property type="entry name" value="CBS"/>
    <property type="match status" value="2"/>
</dbReference>
<evidence type="ECO:0000256" key="11">
    <source>
        <dbReference type="SAM" id="Phobius"/>
    </source>
</evidence>
<gene>
    <name evidence="13" type="ORF">NG895_29790</name>
</gene>
<feature type="transmembrane region" description="Helical" evidence="11">
    <location>
        <begin position="435"/>
        <end position="457"/>
    </location>
</feature>
<feature type="transmembrane region" description="Helical" evidence="11">
    <location>
        <begin position="73"/>
        <end position="93"/>
    </location>
</feature>
<dbReference type="Gene3D" id="3.10.580.10">
    <property type="entry name" value="CBS-domain"/>
    <property type="match status" value="1"/>
</dbReference>
<reference evidence="13" key="1">
    <citation type="submission" date="2022-06" db="EMBL/GenBank/DDBJ databases">
        <title>Aeoliella straminimaris, a novel planctomycete from sediments.</title>
        <authorList>
            <person name="Vitorino I.R."/>
            <person name="Lage O.M."/>
        </authorList>
    </citation>
    <scope>NUCLEOTIDE SEQUENCE</scope>
    <source>
        <strain evidence="13">ICT_H6.2</strain>
    </source>
</reference>
<dbReference type="InterPro" id="IPR050368">
    <property type="entry name" value="ClC-type_chloride_channel"/>
</dbReference>
<dbReference type="PRINTS" id="PR00762">
    <property type="entry name" value="CLCHANNEL"/>
</dbReference>
<keyword evidence="8" id="KW-0868">Chloride</keyword>
<dbReference type="GO" id="GO:0005254">
    <property type="term" value="F:chloride channel activity"/>
    <property type="evidence" value="ECO:0007669"/>
    <property type="project" value="UniProtKB-KW"/>
</dbReference>
<protein>
    <submittedName>
        <fullName evidence="13">Chloride channel protein</fullName>
    </submittedName>
</protein>
<proteinExistence type="predicted"/>
<evidence type="ECO:0000256" key="3">
    <source>
        <dbReference type="ARBA" id="ARBA00022692"/>
    </source>
</evidence>
<evidence type="ECO:0000313" key="13">
    <source>
        <dbReference type="EMBL" id="MCO6048107.1"/>
    </source>
</evidence>
<evidence type="ECO:0000256" key="1">
    <source>
        <dbReference type="ARBA" id="ARBA00004141"/>
    </source>
</evidence>
<dbReference type="AlphaFoldDB" id="A0A9X2FF97"/>
<keyword evidence="4 11" id="KW-1133">Transmembrane helix</keyword>
<evidence type="ECO:0000256" key="8">
    <source>
        <dbReference type="ARBA" id="ARBA00023214"/>
    </source>
</evidence>
<dbReference type="InterPro" id="IPR046342">
    <property type="entry name" value="CBS_dom_sf"/>
</dbReference>
<dbReference type="PANTHER" id="PTHR43427:SF6">
    <property type="entry name" value="CHLORIDE CHANNEL PROTEIN CLC-E"/>
    <property type="match status" value="1"/>
</dbReference>
<dbReference type="InterPro" id="IPR014743">
    <property type="entry name" value="Cl-channel_core"/>
</dbReference>
<dbReference type="EMBL" id="JAMXLR010000095">
    <property type="protein sequence ID" value="MCO6048107.1"/>
    <property type="molecule type" value="Genomic_DNA"/>
</dbReference>
<feature type="transmembrane region" description="Helical" evidence="11">
    <location>
        <begin position="30"/>
        <end position="53"/>
    </location>
</feature>
<feature type="domain" description="CBS" evidence="12">
    <location>
        <begin position="518"/>
        <end position="576"/>
    </location>
</feature>
<name>A0A9X2FF97_9BACT</name>
<dbReference type="CDD" id="cd00400">
    <property type="entry name" value="Voltage_gated_ClC"/>
    <property type="match status" value="1"/>
</dbReference>
<dbReference type="PROSITE" id="PS51371">
    <property type="entry name" value="CBS"/>
    <property type="match status" value="1"/>
</dbReference>
<keyword evidence="6 11" id="KW-0472">Membrane</keyword>
<sequence>MPAEDSTWSDQARELISALVRRGALGGQTLVIGLAAFTGLLAGYGAVGFTLIIHYVTTWTYGGAVDRMVEYPWWGIGVLVSPALGILVVAAVCRRWAPAAQSHGVPEVICAVARHDGIIAPRVGIVKVLASGLTIGTGGAVGREGPIVQIGATLGSFFGQRFKLSAKNMKLLVAAGAGAGISATFHAPLAGVMFASEIILGSFAVESLTPIVIACVMADIVQQHVGEHRFEPAFQDLDYNFHGAWQQLPSFLLLGLIAGLVAVLFIRVLYATEDITRERLPVWWQRAIVIGLLIGFFGMLYPNVPPNVSADRAAEMQSGDQPLPPLMGVGYGVVDHALHLQAQGSREGNLPPDTPKYKDDKQVEVNTAAMLRELWWLLPLVFLKPLMTSLTLGGGGSGGVFAPSLYIGATLGACVGIVSQMILPDFTAAPGMYAIVGMGAVVAGTTHGVLSAILIVYEMTDRYEIILPIMAAAGLSSVVARVIEPESIYYKKLSRRGDKISRGHDLHHLDHIMVRDVMIRQFPVLQHSDTVLEIVRVARENPEIESLPVKDSEGKLIGIIRAEDLHRVLDSDISPLLVNAEDIALRTALSVSPTENLIEALGDFGSRDVETLPVEVGKGANRRLVGLLLRSDVMARYRQEMLSGH</sequence>
<dbReference type="SUPFAM" id="SSF81340">
    <property type="entry name" value="Clc chloride channel"/>
    <property type="match status" value="1"/>
</dbReference>
<organism evidence="13 14">
    <name type="scientific">Aeoliella straminimaris</name>
    <dbReference type="NCBI Taxonomy" id="2954799"/>
    <lineage>
        <taxon>Bacteria</taxon>
        <taxon>Pseudomonadati</taxon>
        <taxon>Planctomycetota</taxon>
        <taxon>Planctomycetia</taxon>
        <taxon>Pirellulales</taxon>
        <taxon>Lacipirellulaceae</taxon>
        <taxon>Aeoliella</taxon>
    </lineage>
</organism>